<protein>
    <submittedName>
        <fullName evidence="8">RND superfamily efflux pump MFP component</fullName>
    </submittedName>
</protein>
<dbReference type="InterPro" id="IPR058625">
    <property type="entry name" value="MdtA-like_BSH"/>
</dbReference>
<sequence>MATKKQIILPFVVLGIGVAGLVGLSALKKPPEEKPPVDTTPLVSVKEIIYQPMTFNVDSYGVVNAKYTTEIVAQVGGEIIYLDPNFVKGGFVKQGEVLAKIDPSDYESSLLDAEANIASSKASLVQERANGEVAIRDWADITNQKPTDLSLRKPQLAQEIAKLKSAEASLNRAKRDLERTVIRAPYDALIEARDIGLGSYVSKGSMIGKVLNTDKAEIRLPIADREMQYLQAKGVGTSVNLYSNFAGSKHTWTGKIVRSEGVVDSKSRMTYLVAEVDDPYGLNTNKKELRYGTYVTAEVTGLKAGNVAVVPRHLVINGTVAIMDAEKTLRYKPVTVIRQDGANVVISDGLENGMQLITSALDYPIDGMKVALPEDRILQKEAEKDASELAMEGE</sequence>
<keyword evidence="5" id="KW-0812">Transmembrane</keyword>
<evidence type="ECO:0000256" key="5">
    <source>
        <dbReference type="SAM" id="Phobius"/>
    </source>
</evidence>
<evidence type="ECO:0000313" key="8">
    <source>
        <dbReference type="EMBL" id="GGP64748.1"/>
    </source>
</evidence>
<organism evidence="8 9">
    <name type="scientific">Shewanella saliphila</name>
    <dbReference type="NCBI Taxonomy" id="2282698"/>
    <lineage>
        <taxon>Bacteria</taxon>
        <taxon>Pseudomonadati</taxon>
        <taxon>Pseudomonadota</taxon>
        <taxon>Gammaproteobacteria</taxon>
        <taxon>Alteromonadales</taxon>
        <taxon>Shewanellaceae</taxon>
        <taxon>Shewanella</taxon>
    </lineage>
</organism>
<evidence type="ECO:0000259" key="7">
    <source>
        <dbReference type="Pfam" id="PF25967"/>
    </source>
</evidence>
<dbReference type="Gene3D" id="1.10.287.470">
    <property type="entry name" value="Helix hairpin bin"/>
    <property type="match status" value="1"/>
</dbReference>
<dbReference type="NCBIfam" id="TIGR01730">
    <property type="entry name" value="RND_mfp"/>
    <property type="match status" value="1"/>
</dbReference>
<evidence type="ECO:0000259" key="6">
    <source>
        <dbReference type="Pfam" id="PF25917"/>
    </source>
</evidence>
<dbReference type="Gene3D" id="2.40.420.20">
    <property type="match status" value="1"/>
</dbReference>
<comment type="subcellular location">
    <subcellularLocation>
        <location evidence="1">Cell envelope</location>
    </subcellularLocation>
</comment>
<keyword evidence="3" id="KW-0813">Transport</keyword>
<evidence type="ECO:0000256" key="1">
    <source>
        <dbReference type="ARBA" id="ARBA00004196"/>
    </source>
</evidence>
<keyword evidence="4" id="KW-0175">Coiled coil</keyword>
<keyword evidence="5" id="KW-0472">Membrane</keyword>
<comment type="similarity">
    <text evidence="2">Belongs to the membrane fusion protein (MFP) (TC 8.A.1) family.</text>
</comment>
<dbReference type="EMBL" id="BMQV01000043">
    <property type="protein sequence ID" value="GGP64748.1"/>
    <property type="molecule type" value="Genomic_DNA"/>
</dbReference>
<name>A0ABQ2Q9L0_9GAMM</name>
<dbReference type="RefSeq" id="WP_188922344.1">
    <property type="nucleotide sequence ID" value="NZ_BMQV01000043.1"/>
</dbReference>
<keyword evidence="9" id="KW-1185">Reference proteome</keyword>
<dbReference type="Gene3D" id="2.40.50.100">
    <property type="match status" value="1"/>
</dbReference>
<feature type="domain" description="Multidrug resistance protein MdtA-like barrel-sandwich hybrid" evidence="6">
    <location>
        <begin position="69"/>
        <end position="208"/>
    </location>
</feature>
<dbReference type="InterPro" id="IPR006143">
    <property type="entry name" value="RND_pump_MFP"/>
</dbReference>
<feature type="domain" description="Multidrug resistance protein MdtA-like C-terminal permuted SH3" evidence="7">
    <location>
        <begin position="317"/>
        <end position="362"/>
    </location>
</feature>
<dbReference type="Pfam" id="PF25917">
    <property type="entry name" value="BSH_RND"/>
    <property type="match status" value="1"/>
</dbReference>
<feature type="coiled-coil region" evidence="4">
    <location>
        <begin position="156"/>
        <end position="183"/>
    </location>
</feature>
<accession>A0ABQ2Q9L0</accession>
<reference evidence="9" key="1">
    <citation type="journal article" date="2019" name="Int. J. Syst. Evol. Microbiol.">
        <title>The Global Catalogue of Microorganisms (GCM) 10K type strain sequencing project: providing services to taxonomists for standard genome sequencing and annotation.</title>
        <authorList>
            <consortium name="The Broad Institute Genomics Platform"/>
            <consortium name="The Broad Institute Genome Sequencing Center for Infectious Disease"/>
            <person name="Wu L."/>
            <person name="Ma J."/>
        </authorList>
    </citation>
    <scope>NUCLEOTIDE SEQUENCE [LARGE SCALE GENOMIC DNA]</scope>
    <source>
        <strain evidence="9">JCM 32304</strain>
    </source>
</reference>
<dbReference type="Proteomes" id="UP000654367">
    <property type="component" value="Unassembled WGS sequence"/>
</dbReference>
<comment type="caution">
    <text evidence="8">The sequence shown here is derived from an EMBL/GenBank/DDBJ whole genome shotgun (WGS) entry which is preliminary data.</text>
</comment>
<evidence type="ECO:0000256" key="3">
    <source>
        <dbReference type="ARBA" id="ARBA00022448"/>
    </source>
</evidence>
<evidence type="ECO:0000256" key="4">
    <source>
        <dbReference type="SAM" id="Coils"/>
    </source>
</evidence>
<gene>
    <name evidence="8" type="ORF">GCM10009409_32730</name>
</gene>
<dbReference type="InterPro" id="IPR058627">
    <property type="entry name" value="MdtA-like_C"/>
</dbReference>
<dbReference type="PANTHER" id="PTHR30469:SF12">
    <property type="entry name" value="MULTIDRUG RESISTANCE PROTEIN MDTA"/>
    <property type="match status" value="1"/>
</dbReference>
<feature type="transmembrane region" description="Helical" evidence="5">
    <location>
        <begin position="7"/>
        <end position="27"/>
    </location>
</feature>
<dbReference type="Pfam" id="PF25967">
    <property type="entry name" value="RND-MFP_C"/>
    <property type="match status" value="1"/>
</dbReference>
<evidence type="ECO:0000256" key="2">
    <source>
        <dbReference type="ARBA" id="ARBA00009477"/>
    </source>
</evidence>
<dbReference type="Gene3D" id="2.40.30.170">
    <property type="match status" value="1"/>
</dbReference>
<dbReference type="PANTHER" id="PTHR30469">
    <property type="entry name" value="MULTIDRUG RESISTANCE PROTEIN MDTA"/>
    <property type="match status" value="1"/>
</dbReference>
<proteinExistence type="inferred from homology"/>
<evidence type="ECO:0000313" key="9">
    <source>
        <dbReference type="Proteomes" id="UP000654367"/>
    </source>
</evidence>
<keyword evidence="5" id="KW-1133">Transmembrane helix</keyword>
<dbReference type="SUPFAM" id="SSF111369">
    <property type="entry name" value="HlyD-like secretion proteins"/>
    <property type="match status" value="1"/>
</dbReference>